<dbReference type="EMBL" id="JAWHQM010000002">
    <property type="protein sequence ID" value="KAK5625238.1"/>
    <property type="molecule type" value="Genomic_DNA"/>
</dbReference>
<keyword evidence="3" id="KW-1185">Reference proteome</keyword>
<comment type="caution">
    <text evidence="2">The sequence shown here is derived from an EMBL/GenBank/DDBJ whole genome shotgun (WGS) entry which is preliminary data.</text>
</comment>
<feature type="region of interest" description="Disordered" evidence="1">
    <location>
        <begin position="1"/>
        <end position="57"/>
    </location>
</feature>
<evidence type="ECO:0000256" key="1">
    <source>
        <dbReference type="SAM" id="MobiDB-lite"/>
    </source>
</evidence>
<gene>
    <name evidence="2" type="ORF">RRF57_000954</name>
</gene>
<sequence length="98" mass="11185">MGGKGTEKDSRKRSTSDIEKSSREEHLEEIHEESREAAGNDRNTEHRHSNYEDYGRIEPALRNWDNAEDGIDNDCPSLLEQVLSVNIFPFTHSAEELG</sequence>
<feature type="compositionally biased region" description="Basic and acidic residues" evidence="1">
    <location>
        <begin position="1"/>
        <end position="56"/>
    </location>
</feature>
<reference evidence="2 3" key="1">
    <citation type="submission" date="2023-10" db="EMBL/GenBank/DDBJ databases">
        <title>Draft genome sequence of Xylaria bambusicola isolate GMP-LS, the root and basal stem rot pathogen of sugarcane in Indonesia.</title>
        <authorList>
            <person name="Selvaraj P."/>
            <person name="Muralishankar V."/>
            <person name="Muruganantham S."/>
            <person name="Sp S."/>
            <person name="Haryani S."/>
            <person name="Lau K.J.X."/>
            <person name="Naqvi N.I."/>
        </authorList>
    </citation>
    <scope>NUCLEOTIDE SEQUENCE [LARGE SCALE GENOMIC DNA]</scope>
    <source>
        <strain evidence="2">GMP-LS</strain>
    </source>
</reference>
<evidence type="ECO:0000313" key="3">
    <source>
        <dbReference type="Proteomes" id="UP001305414"/>
    </source>
</evidence>
<name>A0AAN7Z326_9PEZI</name>
<evidence type="ECO:0000313" key="2">
    <source>
        <dbReference type="EMBL" id="KAK5625238.1"/>
    </source>
</evidence>
<protein>
    <submittedName>
        <fullName evidence="2">Uncharacterized protein</fullName>
    </submittedName>
</protein>
<proteinExistence type="predicted"/>
<dbReference type="Proteomes" id="UP001305414">
    <property type="component" value="Unassembled WGS sequence"/>
</dbReference>
<accession>A0AAN7Z326</accession>
<organism evidence="2 3">
    <name type="scientific">Xylaria bambusicola</name>
    <dbReference type="NCBI Taxonomy" id="326684"/>
    <lineage>
        <taxon>Eukaryota</taxon>
        <taxon>Fungi</taxon>
        <taxon>Dikarya</taxon>
        <taxon>Ascomycota</taxon>
        <taxon>Pezizomycotina</taxon>
        <taxon>Sordariomycetes</taxon>
        <taxon>Xylariomycetidae</taxon>
        <taxon>Xylariales</taxon>
        <taxon>Xylariaceae</taxon>
        <taxon>Xylaria</taxon>
    </lineage>
</organism>
<dbReference type="AlphaFoldDB" id="A0AAN7Z326"/>